<dbReference type="PANTHER" id="PTHR30518">
    <property type="entry name" value="ENDOLYTIC MUREIN TRANSGLYCOSYLASE"/>
    <property type="match status" value="1"/>
</dbReference>
<evidence type="ECO:0000256" key="6">
    <source>
        <dbReference type="ARBA" id="ARBA00023316"/>
    </source>
</evidence>
<keyword evidence="3 7" id="KW-1133">Transmembrane helix</keyword>
<gene>
    <name evidence="7 8" type="primary">mltG</name>
    <name evidence="8" type="ORF">WAK64_01500</name>
</gene>
<organism evidence="8 9">
    <name type="scientific">Bacillus spongiae</name>
    <dbReference type="NCBI Taxonomy" id="2683610"/>
    <lineage>
        <taxon>Bacteria</taxon>
        <taxon>Bacillati</taxon>
        <taxon>Bacillota</taxon>
        <taxon>Bacilli</taxon>
        <taxon>Bacillales</taxon>
        <taxon>Bacillaceae</taxon>
        <taxon>Bacillus</taxon>
    </lineage>
</organism>
<dbReference type="Proteomes" id="UP001312865">
    <property type="component" value="Unassembled WGS sequence"/>
</dbReference>
<evidence type="ECO:0000256" key="4">
    <source>
        <dbReference type="ARBA" id="ARBA00023136"/>
    </source>
</evidence>
<evidence type="ECO:0000256" key="3">
    <source>
        <dbReference type="ARBA" id="ARBA00022989"/>
    </source>
</evidence>
<keyword evidence="5 7" id="KW-0456">Lyase</keyword>
<reference evidence="8 9" key="1">
    <citation type="journal article" date="2018" name="J. Microbiol.">
        <title>Bacillus spongiae sp. nov., isolated from sponge of Jeju Island.</title>
        <authorList>
            <person name="Lee G.E."/>
            <person name="Im W.T."/>
            <person name="Park J.S."/>
        </authorList>
    </citation>
    <scope>NUCLEOTIDE SEQUENCE [LARGE SCALE GENOMIC DNA]</scope>
    <source>
        <strain evidence="8 9">135PIL107-10</strain>
    </source>
</reference>
<keyword evidence="9" id="KW-1185">Reference proteome</keyword>
<name>A0ABU8H8W0_9BACI</name>
<evidence type="ECO:0000313" key="9">
    <source>
        <dbReference type="Proteomes" id="UP001312865"/>
    </source>
</evidence>
<evidence type="ECO:0000256" key="7">
    <source>
        <dbReference type="HAMAP-Rule" id="MF_02065"/>
    </source>
</evidence>
<protein>
    <recommendedName>
        <fullName evidence="7">Endolytic murein transglycosylase</fullName>
        <ecNumber evidence="7">4.2.2.29</ecNumber>
    </recommendedName>
    <alternativeName>
        <fullName evidence="7">Peptidoglycan lytic transglycosylase</fullName>
    </alternativeName>
    <alternativeName>
        <fullName evidence="7">Peptidoglycan polymerization terminase</fullName>
    </alternativeName>
</protein>
<comment type="subcellular location">
    <subcellularLocation>
        <location evidence="7">Cell membrane</location>
        <topology evidence="7">Single-pass membrane protein</topology>
    </subcellularLocation>
</comment>
<sequence>MIMAKNRSRKEQWWAKMKERQNDAKLIRKIVLISLAIIFLVGGVTIAGGYYYIKGALEPVEAKSEKEVTVDIPIGSGVTAIGNILEKSGIIHNATIFKYYVKFNNESNFQAGTYDLKPSMTLDEIITSLKTGKVFNEAVFKLTIREGITLEEIAETFEKKTPYSADEFLAKVNDEEFIKQLMGTYPNILTDEIFAENIRYPLEGYLYPATYPFYEEEPPLEEMIKTMLDKTEEVVTEFEGLMTEKKMTVHYLLTMSSLIEEEATESTSRKKVSSVFYNRLAKGMRLQTDPTVLYGMGKHKDRLFEKDYMFDSPYNTYQIDGLPPGPIANPSKTSIEASLKPYDTNYEYFLAAENDEGVTEIHFSETLDQHEELRSELILNN</sequence>
<comment type="similarity">
    <text evidence="7">Belongs to the transglycosylase MltG family.</text>
</comment>
<dbReference type="CDD" id="cd08010">
    <property type="entry name" value="MltG_like"/>
    <property type="match status" value="1"/>
</dbReference>
<feature type="site" description="Important for catalytic activity" evidence="7">
    <location>
        <position position="262"/>
    </location>
</feature>
<keyword evidence="6 7" id="KW-0961">Cell wall biogenesis/degradation</keyword>
<comment type="catalytic activity">
    <reaction evidence="7">
        <text>a peptidoglycan chain = a peptidoglycan chain with N-acetyl-1,6-anhydromuramyl-[peptide] at the reducing end + a peptidoglycan chain with N-acetylglucosamine at the non-reducing end.</text>
        <dbReference type="EC" id="4.2.2.29"/>
    </reaction>
</comment>
<dbReference type="InterPro" id="IPR003770">
    <property type="entry name" value="MLTG-like"/>
</dbReference>
<comment type="function">
    <text evidence="7">Functions as a peptidoglycan terminase that cleaves nascent peptidoglycan strands endolytically to terminate their elongation.</text>
</comment>
<dbReference type="Pfam" id="PF02618">
    <property type="entry name" value="YceG"/>
    <property type="match status" value="1"/>
</dbReference>
<evidence type="ECO:0000256" key="5">
    <source>
        <dbReference type="ARBA" id="ARBA00023239"/>
    </source>
</evidence>
<keyword evidence="2 7" id="KW-0812">Transmembrane</keyword>
<feature type="transmembrane region" description="Helical" evidence="7">
    <location>
        <begin position="30"/>
        <end position="53"/>
    </location>
</feature>
<evidence type="ECO:0000313" key="8">
    <source>
        <dbReference type="EMBL" id="MEI5905739.1"/>
    </source>
</evidence>
<dbReference type="HAMAP" id="MF_02065">
    <property type="entry name" value="MltG"/>
    <property type="match status" value="1"/>
</dbReference>
<keyword evidence="4 7" id="KW-0472">Membrane</keyword>
<dbReference type="EC" id="4.2.2.29" evidence="7"/>
<evidence type="ECO:0000256" key="2">
    <source>
        <dbReference type="ARBA" id="ARBA00022692"/>
    </source>
</evidence>
<comment type="caution">
    <text evidence="8">The sequence shown here is derived from an EMBL/GenBank/DDBJ whole genome shotgun (WGS) entry which is preliminary data.</text>
</comment>
<dbReference type="NCBIfam" id="TIGR00247">
    <property type="entry name" value="endolytic transglycosylase MltG"/>
    <property type="match status" value="1"/>
</dbReference>
<accession>A0ABU8H8W0</accession>
<dbReference type="RefSeq" id="WP_336585149.1">
    <property type="nucleotide sequence ID" value="NZ_JBBAXC010000001.1"/>
</dbReference>
<dbReference type="EMBL" id="JBBAXC010000001">
    <property type="protein sequence ID" value="MEI5905739.1"/>
    <property type="molecule type" value="Genomic_DNA"/>
</dbReference>
<dbReference type="PANTHER" id="PTHR30518:SF2">
    <property type="entry name" value="ENDOLYTIC MUREIN TRANSGLYCOSYLASE"/>
    <property type="match status" value="1"/>
</dbReference>
<evidence type="ECO:0000256" key="1">
    <source>
        <dbReference type="ARBA" id="ARBA00022475"/>
    </source>
</evidence>
<keyword evidence="1 7" id="KW-1003">Cell membrane</keyword>
<dbReference type="Gene3D" id="3.30.1490.480">
    <property type="entry name" value="Endolytic murein transglycosylase"/>
    <property type="match status" value="1"/>
</dbReference>
<proteinExistence type="inferred from homology"/>